<evidence type="ECO:0000256" key="2">
    <source>
        <dbReference type="ARBA" id="ARBA00023125"/>
    </source>
</evidence>
<evidence type="ECO:0000259" key="5">
    <source>
        <dbReference type="PROSITE" id="PS50977"/>
    </source>
</evidence>
<evidence type="ECO:0000313" key="6">
    <source>
        <dbReference type="EMBL" id="QHC62949.1"/>
    </source>
</evidence>
<dbReference type="PANTHER" id="PTHR30055:SF234">
    <property type="entry name" value="HTH-TYPE TRANSCRIPTIONAL REGULATOR BETI"/>
    <property type="match status" value="1"/>
</dbReference>
<dbReference type="RefSeq" id="WP_159422864.1">
    <property type="nucleotide sequence ID" value="NZ_CP047180.1"/>
</dbReference>
<keyword evidence="3" id="KW-0804">Transcription</keyword>
<dbReference type="PROSITE" id="PS50977">
    <property type="entry name" value="HTH_TETR_2"/>
    <property type="match status" value="1"/>
</dbReference>
<dbReference type="InterPro" id="IPR009057">
    <property type="entry name" value="Homeodomain-like_sf"/>
</dbReference>
<dbReference type="SUPFAM" id="SSF46689">
    <property type="entry name" value="Homeodomain-like"/>
    <property type="match status" value="1"/>
</dbReference>
<dbReference type="PANTHER" id="PTHR30055">
    <property type="entry name" value="HTH-TYPE TRANSCRIPTIONAL REGULATOR RUTR"/>
    <property type="match status" value="1"/>
</dbReference>
<feature type="domain" description="HTH tetR-type" evidence="5">
    <location>
        <begin position="6"/>
        <end position="66"/>
    </location>
</feature>
<evidence type="ECO:0000256" key="1">
    <source>
        <dbReference type="ARBA" id="ARBA00023015"/>
    </source>
</evidence>
<evidence type="ECO:0000256" key="4">
    <source>
        <dbReference type="PROSITE-ProRule" id="PRU00335"/>
    </source>
</evidence>
<dbReference type="Pfam" id="PF00440">
    <property type="entry name" value="TetR_N"/>
    <property type="match status" value="1"/>
</dbReference>
<dbReference type="InterPro" id="IPR050109">
    <property type="entry name" value="HTH-type_TetR-like_transc_reg"/>
</dbReference>
<name>A0ABX6GZI2_9MICO</name>
<dbReference type="Gene3D" id="1.10.357.10">
    <property type="entry name" value="Tetracycline Repressor, domain 2"/>
    <property type="match status" value="1"/>
</dbReference>
<sequence>MTAPPTDTRARIVDAAARLLREAGPSAVTTRGVAEAAGLQAPAIYRLFGDKDGLLEAVAEHVLSSWVAEKSAVVEEAAAGDVDPIEDLRAGWAAQIEFGFANPALFRLLSDPARAAASPAARSGRRVLAARVHRVAAAGRLRVPEERAVGLIQTAGTGVVTTLLSSPAAERDAGLADAAFEAVLAGILTEQPPAADDAPLAAVVAVRALAPRLADLRPAERELLRDWLDRVLDGGVRWRTAED</sequence>
<reference evidence="7" key="1">
    <citation type="submission" date="2019-12" db="EMBL/GenBank/DDBJ databases">
        <title>Complete and draft genome sequences of new strains and members of some known species of the genus Rathayibacter isolated from plants.</title>
        <authorList>
            <person name="Tarlachkov S.V."/>
            <person name="Starodumova I.P."/>
            <person name="Dorofeeva L.V."/>
            <person name="Prisyazhnaya N.V."/>
            <person name="Leyn S."/>
            <person name="Zlamal J."/>
            <person name="Elan M."/>
            <person name="Osterman A.L."/>
            <person name="Nadler S."/>
            <person name="Subbotin S.A."/>
            <person name="Evtushenko L.I."/>
        </authorList>
    </citation>
    <scope>NUCLEOTIDE SEQUENCE [LARGE SCALE GENOMIC DNA]</scope>
    <source>
        <strain evidence="7">VKM Ac-2802</strain>
    </source>
</reference>
<keyword evidence="1" id="KW-0805">Transcription regulation</keyword>
<dbReference type="EMBL" id="CP047180">
    <property type="protein sequence ID" value="QHC62949.1"/>
    <property type="molecule type" value="Genomic_DNA"/>
</dbReference>
<keyword evidence="7" id="KW-1185">Reference proteome</keyword>
<dbReference type="Gene3D" id="1.10.10.60">
    <property type="entry name" value="Homeodomain-like"/>
    <property type="match status" value="1"/>
</dbReference>
<proteinExistence type="predicted"/>
<protein>
    <submittedName>
        <fullName evidence="6">TetR family transcriptional regulator</fullName>
    </submittedName>
</protein>
<dbReference type="InterPro" id="IPR001647">
    <property type="entry name" value="HTH_TetR"/>
</dbReference>
<dbReference type="Proteomes" id="UP000464597">
    <property type="component" value="Chromosome"/>
</dbReference>
<evidence type="ECO:0000256" key="3">
    <source>
        <dbReference type="ARBA" id="ARBA00023163"/>
    </source>
</evidence>
<feature type="DNA-binding region" description="H-T-H motif" evidence="4">
    <location>
        <begin position="29"/>
        <end position="48"/>
    </location>
</feature>
<accession>A0ABX6GZI2</accession>
<evidence type="ECO:0000313" key="7">
    <source>
        <dbReference type="Proteomes" id="UP000464597"/>
    </source>
</evidence>
<organism evidence="6 7">
    <name type="scientific">Rathayibacter festucae</name>
    <dbReference type="NCBI Taxonomy" id="110937"/>
    <lineage>
        <taxon>Bacteria</taxon>
        <taxon>Bacillati</taxon>
        <taxon>Actinomycetota</taxon>
        <taxon>Actinomycetes</taxon>
        <taxon>Micrococcales</taxon>
        <taxon>Microbacteriaceae</taxon>
        <taxon>Rathayibacter</taxon>
    </lineage>
</organism>
<keyword evidence="2 4" id="KW-0238">DNA-binding</keyword>
<gene>
    <name evidence="6" type="ORF">GSU69_09805</name>
</gene>
<dbReference type="PRINTS" id="PR00455">
    <property type="entry name" value="HTHTETR"/>
</dbReference>